<dbReference type="GO" id="GO:0033214">
    <property type="term" value="P:siderophore-iron import into cell"/>
    <property type="evidence" value="ECO:0007669"/>
    <property type="project" value="TreeGrafter"/>
</dbReference>
<dbReference type="CDD" id="cd06550">
    <property type="entry name" value="TM_ABC_iron-siderophores_like"/>
    <property type="match status" value="1"/>
</dbReference>
<dbReference type="Gene3D" id="1.10.3470.10">
    <property type="entry name" value="ABC transporter involved in vitamin B12 uptake, BtuC"/>
    <property type="match status" value="1"/>
</dbReference>
<comment type="subcellular location">
    <subcellularLocation>
        <location evidence="1">Cell membrane</location>
        <topology evidence="1">Multi-pass membrane protein</topology>
    </subcellularLocation>
</comment>
<evidence type="ECO:0000256" key="1">
    <source>
        <dbReference type="ARBA" id="ARBA00004651"/>
    </source>
</evidence>
<keyword evidence="10" id="KW-1185">Reference proteome</keyword>
<dbReference type="FunFam" id="1.10.3470.10:FF:000001">
    <property type="entry name" value="Vitamin B12 ABC transporter permease BtuC"/>
    <property type="match status" value="1"/>
</dbReference>
<dbReference type="PANTHER" id="PTHR30472:SF67">
    <property type="entry name" value="PERMEASE OF ABC TRANSPORTER-RELATED"/>
    <property type="match status" value="1"/>
</dbReference>
<protein>
    <submittedName>
        <fullName evidence="9">Vitamin B12 transport system permease BtuC</fullName>
    </submittedName>
</protein>
<evidence type="ECO:0000313" key="9">
    <source>
        <dbReference type="EMBL" id="EIW90501.1"/>
    </source>
</evidence>
<keyword evidence="3" id="KW-0813">Transport</keyword>
<evidence type="ECO:0000256" key="5">
    <source>
        <dbReference type="ARBA" id="ARBA00022692"/>
    </source>
</evidence>
<dbReference type="RefSeq" id="WP_008983264.1">
    <property type="nucleotide sequence ID" value="NZ_AKKU01000001.1"/>
</dbReference>
<feature type="transmembrane region" description="Helical" evidence="8">
    <location>
        <begin position="93"/>
        <end position="112"/>
    </location>
</feature>
<evidence type="ECO:0000256" key="4">
    <source>
        <dbReference type="ARBA" id="ARBA00022475"/>
    </source>
</evidence>
<evidence type="ECO:0000256" key="8">
    <source>
        <dbReference type="SAM" id="Phobius"/>
    </source>
</evidence>
<sequence length="330" mass="34871">MSRWAGQYPLALAVLASLLLGSVLVSLLLGSADLSWPVLFAALQLNGEQPLAETIIWQLRLPRILTALLVGAGLAVSGAVLQNASRNPLADPYLFGLMAGAALGATIVSIVLPEQQLSMALGAFAGAMLAIALVLAVAFGQGRQRIEVTLLAGVAVSFMLSAISSFILYFAEPFAANKVIFWLMGSLSRSSWQSLTLIAPPVMALLLLAVALRRQLDALLLSDTSARSLGIRPQRLRLLLLISTALVSAVIVSQCGGIAFVGLLVPHMVRALFGVTALPLLLGSALLGACFMLWVDNLARSVLAQQEIPLGVITSVIGSIFFLMLLRRRL</sequence>
<dbReference type="InterPro" id="IPR037294">
    <property type="entry name" value="ABC_BtuC-like"/>
</dbReference>
<dbReference type="PANTHER" id="PTHR30472">
    <property type="entry name" value="FERRIC ENTEROBACTIN TRANSPORT SYSTEM PERMEASE PROTEIN"/>
    <property type="match status" value="1"/>
</dbReference>
<evidence type="ECO:0000256" key="3">
    <source>
        <dbReference type="ARBA" id="ARBA00022448"/>
    </source>
</evidence>
<keyword evidence="6 8" id="KW-1133">Transmembrane helix</keyword>
<gene>
    <name evidence="9" type="ORF">AGRI_01485</name>
</gene>
<proteinExistence type="inferred from homology"/>
<reference evidence="9 10" key="1">
    <citation type="journal article" date="2012" name="J. Bacteriol.">
        <title>Genome Sequence of Pectin-Degrading Alishewanella agri, Isolated from Landfill Soil.</title>
        <authorList>
            <person name="Kim J."/>
            <person name="Jung J."/>
            <person name="Sung J.S."/>
            <person name="Chun J."/>
            <person name="Park W."/>
        </authorList>
    </citation>
    <scope>NUCLEOTIDE SEQUENCE [LARGE SCALE GENOMIC DNA]</scope>
    <source>
        <strain evidence="9 10">BL06</strain>
    </source>
</reference>
<comment type="similarity">
    <text evidence="2">Belongs to the binding-protein-dependent transport system permease family. FecCD subfamily.</text>
</comment>
<evidence type="ECO:0000256" key="2">
    <source>
        <dbReference type="ARBA" id="ARBA00007935"/>
    </source>
</evidence>
<keyword evidence="7 8" id="KW-0472">Membrane</keyword>
<keyword evidence="4" id="KW-1003">Cell membrane</keyword>
<accession>I8UB51</accession>
<feature type="transmembrane region" description="Helical" evidence="8">
    <location>
        <begin position="238"/>
        <end position="265"/>
    </location>
</feature>
<keyword evidence="5 8" id="KW-0812">Transmembrane</keyword>
<evidence type="ECO:0000256" key="7">
    <source>
        <dbReference type="ARBA" id="ARBA00023136"/>
    </source>
</evidence>
<organism evidence="9 10">
    <name type="scientific">Alishewanella agri BL06</name>
    <dbReference type="NCBI Taxonomy" id="1195246"/>
    <lineage>
        <taxon>Bacteria</taxon>
        <taxon>Pseudomonadati</taxon>
        <taxon>Pseudomonadota</taxon>
        <taxon>Gammaproteobacteria</taxon>
        <taxon>Alteromonadales</taxon>
        <taxon>Alteromonadaceae</taxon>
        <taxon>Alishewanella</taxon>
    </lineage>
</organism>
<feature type="transmembrane region" description="Helical" evidence="8">
    <location>
        <begin position="191"/>
        <end position="212"/>
    </location>
</feature>
<name>I8UB51_9ALTE</name>
<feature type="transmembrane region" description="Helical" evidence="8">
    <location>
        <begin position="64"/>
        <end position="81"/>
    </location>
</feature>
<feature type="transmembrane region" description="Helical" evidence="8">
    <location>
        <begin position="118"/>
        <end position="138"/>
    </location>
</feature>
<dbReference type="eggNOG" id="COG0609">
    <property type="taxonomic scope" value="Bacteria"/>
</dbReference>
<dbReference type="STRING" id="1195246.AGRI_01485"/>
<dbReference type="GO" id="GO:0022857">
    <property type="term" value="F:transmembrane transporter activity"/>
    <property type="evidence" value="ECO:0007669"/>
    <property type="project" value="InterPro"/>
</dbReference>
<evidence type="ECO:0000313" key="10">
    <source>
        <dbReference type="Proteomes" id="UP000035062"/>
    </source>
</evidence>
<feature type="transmembrane region" description="Helical" evidence="8">
    <location>
        <begin position="150"/>
        <end position="171"/>
    </location>
</feature>
<dbReference type="EMBL" id="AKKU01000001">
    <property type="protein sequence ID" value="EIW90501.1"/>
    <property type="molecule type" value="Genomic_DNA"/>
</dbReference>
<evidence type="ECO:0000256" key="6">
    <source>
        <dbReference type="ARBA" id="ARBA00022989"/>
    </source>
</evidence>
<comment type="caution">
    <text evidence="9">The sequence shown here is derived from an EMBL/GenBank/DDBJ whole genome shotgun (WGS) entry which is preliminary data.</text>
</comment>
<dbReference type="Pfam" id="PF01032">
    <property type="entry name" value="FecCD"/>
    <property type="match status" value="1"/>
</dbReference>
<feature type="transmembrane region" description="Helical" evidence="8">
    <location>
        <begin position="271"/>
        <end position="295"/>
    </location>
</feature>
<dbReference type="GO" id="GO:0005886">
    <property type="term" value="C:plasma membrane"/>
    <property type="evidence" value="ECO:0007669"/>
    <property type="project" value="UniProtKB-SubCell"/>
</dbReference>
<dbReference type="Proteomes" id="UP000035062">
    <property type="component" value="Unassembled WGS sequence"/>
</dbReference>
<feature type="transmembrane region" description="Helical" evidence="8">
    <location>
        <begin position="307"/>
        <end position="326"/>
    </location>
</feature>
<dbReference type="PATRIC" id="fig|1195246.3.peg.305"/>
<dbReference type="AlphaFoldDB" id="I8UB51"/>
<dbReference type="SUPFAM" id="SSF81345">
    <property type="entry name" value="ABC transporter involved in vitamin B12 uptake, BtuC"/>
    <property type="match status" value="1"/>
</dbReference>
<dbReference type="InterPro" id="IPR000522">
    <property type="entry name" value="ABC_transptr_permease_BtuC"/>
</dbReference>